<organism evidence="2 3">
    <name type="scientific">Solanum tuberosum</name>
    <name type="common">Potato</name>
    <dbReference type="NCBI Taxonomy" id="4113"/>
    <lineage>
        <taxon>Eukaryota</taxon>
        <taxon>Viridiplantae</taxon>
        <taxon>Streptophyta</taxon>
        <taxon>Embryophyta</taxon>
        <taxon>Tracheophyta</taxon>
        <taxon>Spermatophyta</taxon>
        <taxon>Magnoliopsida</taxon>
        <taxon>eudicotyledons</taxon>
        <taxon>Gunneridae</taxon>
        <taxon>Pentapetalae</taxon>
        <taxon>asterids</taxon>
        <taxon>lamiids</taxon>
        <taxon>Solanales</taxon>
        <taxon>Solanaceae</taxon>
        <taxon>Solanoideae</taxon>
        <taxon>Solaneae</taxon>
        <taxon>Solanum</taxon>
    </lineage>
</organism>
<keyword evidence="3" id="KW-1185">Reference proteome</keyword>
<dbReference type="InParanoid" id="M1DQK7"/>
<dbReference type="EnsemblPlants" id="PGSC0003DMT400092808">
    <property type="protein sequence ID" value="PGSC0003DMT400092808"/>
    <property type="gene ID" value="PGSC0003DMG400042379"/>
</dbReference>
<feature type="compositionally biased region" description="Polar residues" evidence="1">
    <location>
        <begin position="1"/>
        <end position="12"/>
    </location>
</feature>
<name>M1DQK7_SOLTU</name>
<feature type="region of interest" description="Disordered" evidence="1">
    <location>
        <begin position="89"/>
        <end position="111"/>
    </location>
</feature>
<dbReference type="Gramene" id="PGSC0003DMT400092808">
    <property type="protein sequence ID" value="PGSC0003DMT400092808"/>
    <property type="gene ID" value="PGSC0003DMG400042379"/>
</dbReference>
<accession>M1DQK7</accession>
<reference evidence="2" key="2">
    <citation type="submission" date="2015-06" db="UniProtKB">
        <authorList>
            <consortium name="EnsemblPlants"/>
        </authorList>
    </citation>
    <scope>IDENTIFICATION</scope>
    <source>
        <strain evidence="2">DM1-3 516 R44</strain>
    </source>
</reference>
<protein>
    <submittedName>
        <fullName evidence="2">Uncharacterized protein</fullName>
    </submittedName>
</protein>
<evidence type="ECO:0000313" key="3">
    <source>
        <dbReference type="Proteomes" id="UP000011115"/>
    </source>
</evidence>
<dbReference type="AlphaFoldDB" id="M1DQK7"/>
<dbReference type="PaxDb" id="4113-PGSC0003DMT400092808"/>
<feature type="region of interest" description="Disordered" evidence="1">
    <location>
        <begin position="1"/>
        <end position="32"/>
    </location>
</feature>
<reference evidence="3" key="1">
    <citation type="journal article" date="2011" name="Nature">
        <title>Genome sequence and analysis of the tuber crop potato.</title>
        <authorList>
            <consortium name="The Potato Genome Sequencing Consortium"/>
        </authorList>
    </citation>
    <scope>NUCLEOTIDE SEQUENCE [LARGE SCALE GENOMIC DNA]</scope>
    <source>
        <strain evidence="3">cv. DM1-3 516 R44</strain>
    </source>
</reference>
<evidence type="ECO:0000313" key="2">
    <source>
        <dbReference type="EnsemblPlants" id="PGSC0003DMT400092808"/>
    </source>
</evidence>
<evidence type="ECO:0000256" key="1">
    <source>
        <dbReference type="SAM" id="MobiDB-lite"/>
    </source>
</evidence>
<sequence length="111" mass="12240">MSANGSTVNQLGHQDDVSDLNNANDAQLGNLGTIRLPPVIKRQNSKAKTLMNNIKKRSKAEDHRRHSATHRVVPFARLKLQNANPWRREIGQGNIPFGDTPIGLAKEAQIA</sequence>
<dbReference type="HOGENOM" id="CLU_2162863_0_0_1"/>
<proteinExistence type="predicted"/>
<dbReference type="Proteomes" id="UP000011115">
    <property type="component" value="Unassembled WGS sequence"/>
</dbReference>